<keyword evidence="1" id="KW-0472">Membrane</keyword>
<dbReference type="PATRIC" id="fig|1379739.3.peg.1834"/>
<keyword evidence="1" id="KW-0812">Transmembrane</keyword>
<dbReference type="AlphaFoldDB" id="A0A0D1BX65"/>
<dbReference type="OrthoDB" id="1758082at2"/>
<keyword evidence="1" id="KW-1133">Transmembrane helix</keyword>
<dbReference type="HOGENOM" id="CLU_203080_0_0_9"/>
<dbReference type="EMBL" id="JXSU01000007">
    <property type="protein sequence ID" value="KIS23436.1"/>
    <property type="molecule type" value="Genomic_DNA"/>
</dbReference>
<evidence type="ECO:0000256" key="1">
    <source>
        <dbReference type="SAM" id="Phobius"/>
    </source>
</evidence>
<feature type="transmembrane region" description="Helical" evidence="1">
    <location>
        <begin position="34"/>
        <end position="49"/>
    </location>
</feature>
<dbReference type="Proteomes" id="UP000032250">
    <property type="component" value="Unassembled WGS sequence"/>
</dbReference>
<dbReference type="RefSeq" id="WP_003486633.1">
    <property type="nucleotide sequence ID" value="NZ_JXSU01000007.1"/>
</dbReference>
<comment type="caution">
    <text evidence="2">The sequence shown here is derived from an EMBL/GenBank/DDBJ whole genome shotgun (WGS) entry which is preliminary data.</text>
</comment>
<feature type="transmembrane region" description="Helical" evidence="1">
    <location>
        <begin position="12"/>
        <end position="28"/>
    </location>
</feature>
<protein>
    <submittedName>
        <fullName evidence="2">Membrane protein</fullName>
    </submittedName>
</protein>
<proteinExistence type="predicted"/>
<gene>
    <name evidence="2" type="ORF">N495_07470</name>
</gene>
<reference evidence="2 3" key="1">
    <citation type="submission" date="2014-06" db="EMBL/GenBank/DDBJ databases">
        <title>Genome characterization of distinct group I Clostridium botulinum lineages.</title>
        <authorList>
            <person name="Giordani F."/>
            <person name="Anselmo A."/>
            <person name="Fillo S."/>
            <person name="Palozzi A.M."/>
            <person name="Fortunato A."/>
            <person name="Gentile B."/>
            <person name="Ciammaruconi A."/>
            <person name="Anniballi F."/>
            <person name="De Medici D."/>
            <person name="Lista F."/>
        </authorList>
    </citation>
    <scope>NUCLEOTIDE SEQUENCE [LARGE SCALE GENOMIC DNA]</scope>
    <source>
        <strain evidence="2 3">B2 450</strain>
    </source>
</reference>
<accession>A0A0D1BX65</accession>
<organism evidence="2 3">
    <name type="scientific">Clostridium botulinum B2 450</name>
    <dbReference type="NCBI Taxonomy" id="1379739"/>
    <lineage>
        <taxon>Bacteria</taxon>
        <taxon>Bacillati</taxon>
        <taxon>Bacillota</taxon>
        <taxon>Clostridia</taxon>
        <taxon>Eubacteriales</taxon>
        <taxon>Clostridiaceae</taxon>
        <taxon>Clostridium</taxon>
    </lineage>
</organism>
<evidence type="ECO:0000313" key="3">
    <source>
        <dbReference type="Proteomes" id="UP000032250"/>
    </source>
</evidence>
<sequence length="57" mass="6643">MDRALRKITSARWLIAVIMTIVFAILSIKNTINTEFITIYTMVIAFYFSKDRKEVGK</sequence>
<name>A0A0D1BX65_CLOBO</name>
<evidence type="ECO:0000313" key="2">
    <source>
        <dbReference type="EMBL" id="KIS23436.1"/>
    </source>
</evidence>